<protein>
    <submittedName>
        <fullName evidence="1">Uncharacterized protein</fullName>
    </submittedName>
</protein>
<dbReference type="EMBL" id="CP136894">
    <property type="protein sequence ID" value="WOL07361.1"/>
    <property type="molecule type" value="Genomic_DNA"/>
</dbReference>
<organism evidence="1 2">
    <name type="scientific">Canna indica</name>
    <name type="common">Indian-shot</name>
    <dbReference type="NCBI Taxonomy" id="4628"/>
    <lineage>
        <taxon>Eukaryota</taxon>
        <taxon>Viridiplantae</taxon>
        <taxon>Streptophyta</taxon>
        <taxon>Embryophyta</taxon>
        <taxon>Tracheophyta</taxon>
        <taxon>Spermatophyta</taxon>
        <taxon>Magnoliopsida</taxon>
        <taxon>Liliopsida</taxon>
        <taxon>Zingiberales</taxon>
        <taxon>Cannaceae</taxon>
        <taxon>Canna</taxon>
    </lineage>
</organism>
<gene>
    <name evidence="1" type="ORF">Cni_G16101</name>
</gene>
<reference evidence="1 2" key="1">
    <citation type="submission" date="2023-10" db="EMBL/GenBank/DDBJ databases">
        <title>Chromosome-scale genome assembly provides insights into flower coloration mechanisms of Canna indica.</title>
        <authorList>
            <person name="Li C."/>
        </authorList>
    </citation>
    <scope>NUCLEOTIDE SEQUENCE [LARGE SCALE GENOMIC DNA]</scope>
    <source>
        <tissue evidence="1">Flower</tissue>
    </source>
</reference>
<name>A0AAQ3KKI3_9LILI</name>
<evidence type="ECO:0000313" key="1">
    <source>
        <dbReference type="EMBL" id="WOL07361.1"/>
    </source>
</evidence>
<sequence>MVPFLAIAITVQGEYYKIMIGLFGINGMDLFSPLRCTWNDLREERSRVNPKIGGYRFGLSHIRHASPIWTAILKLRRTFSSNMSYVVGSSIRLWLDPWSGSSPLVEKILNLQAHNQACLAVLKLRGTFSSNMSYVVGSSIRLWLDPWSGSSPLVEKFTRSFIFTLDPSISIAEAHAVDASRIFLGWNVSFSTFLSVEHLQELARELEYV</sequence>
<proteinExistence type="predicted"/>
<dbReference type="PANTHER" id="PTHR36617">
    <property type="entry name" value="PROTEIN, PUTATIVE-RELATED"/>
    <property type="match status" value="1"/>
</dbReference>
<dbReference type="Proteomes" id="UP001327560">
    <property type="component" value="Chromosome 5"/>
</dbReference>
<dbReference type="PANTHER" id="PTHR36617:SF15">
    <property type="entry name" value="REVERSE TRANSCRIPTASE ZINC-BINDING DOMAIN-CONTAINING PROTEIN"/>
    <property type="match status" value="1"/>
</dbReference>
<keyword evidence="2" id="KW-1185">Reference proteome</keyword>
<evidence type="ECO:0000313" key="2">
    <source>
        <dbReference type="Proteomes" id="UP001327560"/>
    </source>
</evidence>
<dbReference type="AlphaFoldDB" id="A0AAQ3KKI3"/>
<accession>A0AAQ3KKI3</accession>